<reference evidence="3 4" key="1">
    <citation type="submission" date="2019-03" db="EMBL/GenBank/DDBJ databases">
        <title>Genomic Encyclopedia of Type Strains, Phase IV (KMG-IV): sequencing the most valuable type-strain genomes for metagenomic binning, comparative biology and taxonomic classification.</title>
        <authorList>
            <person name="Goeker M."/>
        </authorList>
    </citation>
    <scope>NUCLEOTIDE SEQUENCE [LARGE SCALE GENOMIC DNA]</scope>
    <source>
        <strain evidence="3 4">DSM 45361</strain>
    </source>
</reference>
<evidence type="ECO:0000313" key="3">
    <source>
        <dbReference type="EMBL" id="TDP97514.1"/>
    </source>
</evidence>
<organism evidence="3 4">
    <name type="scientific">Labedaea rhizosphaerae</name>
    <dbReference type="NCBI Taxonomy" id="598644"/>
    <lineage>
        <taxon>Bacteria</taxon>
        <taxon>Bacillati</taxon>
        <taxon>Actinomycetota</taxon>
        <taxon>Actinomycetes</taxon>
        <taxon>Pseudonocardiales</taxon>
        <taxon>Pseudonocardiaceae</taxon>
        <taxon>Labedaea</taxon>
    </lineage>
</organism>
<dbReference type="PROSITE" id="PS51257">
    <property type="entry name" value="PROKAR_LIPOPROTEIN"/>
    <property type="match status" value="1"/>
</dbReference>
<name>A0A4R6SCW0_LABRH</name>
<feature type="compositionally biased region" description="Low complexity" evidence="1">
    <location>
        <begin position="31"/>
        <end position="51"/>
    </location>
</feature>
<evidence type="ECO:0000256" key="1">
    <source>
        <dbReference type="SAM" id="MobiDB-lite"/>
    </source>
</evidence>
<feature type="compositionally biased region" description="Basic and acidic residues" evidence="1">
    <location>
        <begin position="53"/>
        <end position="95"/>
    </location>
</feature>
<accession>A0A4R6SCW0</accession>
<dbReference type="EMBL" id="SNXZ01000003">
    <property type="protein sequence ID" value="TDP97514.1"/>
    <property type="molecule type" value="Genomic_DNA"/>
</dbReference>
<keyword evidence="4" id="KW-1185">Reference proteome</keyword>
<proteinExistence type="predicted"/>
<comment type="caution">
    <text evidence="3">The sequence shown here is derived from an EMBL/GenBank/DDBJ whole genome shotgun (WGS) entry which is preliminary data.</text>
</comment>
<gene>
    <name evidence="3" type="ORF">EV186_103478</name>
</gene>
<evidence type="ECO:0000256" key="2">
    <source>
        <dbReference type="SAM" id="SignalP"/>
    </source>
</evidence>
<dbReference type="RefSeq" id="WP_208115689.1">
    <property type="nucleotide sequence ID" value="NZ_SNXZ01000003.1"/>
</dbReference>
<evidence type="ECO:0000313" key="4">
    <source>
        <dbReference type="Proteomes" id="UP000295444"/>
    </source>
</evidence>
<protein>
    <recommendedName>
        <fullName evidence="5">PT repeat-containing protein</fullName>
    </recommendedName>
</protein>
<dbReference type="AlphaFoldDB" id="A0A4R6SCW0"/>
<keyword evidence="2" id="KW-0732">Signal</keyword>
<feature type="region of interest" description="Disordered" evidence="1">
    <location>
        <begin position="132"/>
        <end position="196"/>
    </location>
</feature>
<feature type="chain" id="PRO_5020620432" description="PT repeat-containing protein" evidence="2">
    <location>
        <begin position="25"/>
        <end position="196"/>
    </location>
</feature>
<feature type="signal peptide" evidence="2">
    <location>
        <begin position="1"/>
        <end position="24"/>
    </location>
</feature>
<dbReference type="Proteomes" id="UP000295444">
    <property type="component" value="Unassembled WGS sequence"/>
</dbReference>
<evidence type="ECO:0008006" key="5">
    <source>
        <dbReference type="Google" id="ProtNLM"/>
    </source>
</evidence>
<sequence length="196" mass="19606">MGMRSAVLGLAALGALLLSGCGQGDDGGNDGVASLSTPNSSTSAAATAAGQSDEDKARAFAKCMREHGVDMPDPQVKDGKMTMKVNGGDKKKLDGAQEACKSLLPNDGKPRTPSAADLDRMRAMAKCMREHGVNVPDPTAQDPGIKIQGTPGDKGKVDAAMKACDSNFGKGSHSTNGGGGSDGDKPGASMGTGGGQ</sequence>
<feature type="region of interest" description="Disordered" evidence="1">
    <location>
        <begin position="27"/>
        <end position="95"/>
    </location>
</feature>